<dbReference type="GO" id="GO:0051701">
    <property type="term" value="P:biological process involved in interaction with host"/>
    <property type="evidence" value="ECO:0007669"/>
    <property type="project" value="TreeGrafter"/>
</dbReference>
<dbReference type="NCBIfam" id="TIGR00996">
    <property type="entry name" value="Mtu_fam_mce"/>
    <property type="match status" value="1"/>
</dbReference>
<comment type="caution">
    <text evidence="3">The sequence shown here is derived from an EMBL/GenBank/DDBJ whole genome shotgun (WGS) entry which is preliminary data.</text>
</comment>
<sequence>MNARLGAVLWRLMIFFTVCLLGLFALVAVFAQARFQPQQAYRALFSNVGGLKSGDFVRIAGVEVGKVGDLTIGRDNLVGVEFKVDDSVVLTQSSRAVVRFDNLYGDRYLALEAGAGGGAPLKPGDTIAAANTAPALDLDTLIGGFRPLFRALDPDQINALSGQLIQAFQGQGRTISSLLGQTATFTDALANRDALIGDLIKNLDLVLGAIGDNDADFGKALGRLDELTAALAARKDGIADATANIDTTAGEVADLLAQSRPAIQKVRQETDRAATIVLNKHDYFDDLLNTLPDAYRMLGRQGLYGDWFAFYICEAIIKVNGKGGQPVYIKAAAQTSGRCTPK</sequence>
<dbReference type="PANTHER" id="PTHR33371:SF17">
    <property type="entry name" value="MCE-FAMILY PROTEIN MCE1B"/>
    <property type="match status" value="1"/>
</dbReference>
<evidence type="ECO:0000313" key="3">
    <source>
        <dbReference type="EMBL" id="OBB27198.1"/>
    </source>
</evidence>
<dbReference type="AlphaFoldDB" id="A0A1A0QZ55"/>
<protein>
    <submittedName>
        <fullName evidence="3">Mammalian cell entry protein</fullName>
    </submittedName>
</protein>
<evidence type="ECO:0000259" key="1">
    <source>
        <dbReference type="Pfam" id="PF02470"/>
    </source>
</evidence>
<dbReference type="InterPro" id="IPR005693">
    <property type="entry name" value="Mce"/>
</dbReference>
<feature type="domain" description="Mammalian cell entry C-terminal" evidence="2">
    <location>
        <begin position="119"/>
        <end position="330"/>
    </location>
</feature>
<name>A0A1A0QZ55_MYCPR</name>
<dbReference type="OrthoDB" id="4701639at2"/>
<dbReference type="Pfam" id="PF11887">
    <property type="entry name" value="Mce4_CUP1"/>
    <property type="match status" value="1"/>
</dbReference>
<evidence type="ECO:0000313" key="4">
    <source>
        <dbReference type="Proteomes" id="UP000093902"/>
    </source>
</evidence>
<feature type="domain" description="Mce/MlaD" evidence="1">
    <location>
        <begin position="39"/>
        <end position="114"/>
    </location>
</feature>
<dbReference type="PANTHER" id="PTHR33371">
    <property type="entry name" value="INTERMEMBRANE PHOSPHOLIPID TRANSPORT SYSTEM BINDING PROTEIN MLAD-RELATED"/>
    <property type="match status" value="1"/>
</dbReference>
<dbReference type="RefSeq" id="WP_064934035.1">
    <property type="nucleotide sequence ID" value="NZ_LZSO01000031.1"/>
</dbReference>
<dbReference type="GO" id="GO:0005576">
    <property type="term" value="C:extracellular region"/>
    <property type="evidence" value="ECO:0007669"/>
    <property type="project" value="TreeGrafter"/>
</dbReference>
<organism evidence="3 4">
    <name type="scientific">Mycolicibacterium peregrinum</name>
    <name type="common">Mycobacterium peregrinum</name>
    <dbReference type="NCBI Taxonomy" id="43304"/>
    <lineage>
        <taxon>Bacteria</taxon>
        <taxon>Bacillati</taxon>
        <taxon>Actinomycetota</taxon>
        <taxon>Actinomycetes</taxon>
        <taxon>Mycobacteriales</taxon>
        <taxon>Mycobacteriaceae</taxon>
        <taxon>Mycolicibacterium</taxon>
    </lineage>
</organism>
<proteinExistence type="predicted"/>
<accession>A0A1A0QZ55</accession>
<dbReference type="InterPro" id="IPR052336">
    <property type="entry name" value="MlaD_Phospholipid_Transporter"/>
</dbReference>
<dbReference type="InterPro" id="IPR024516">
    <property type="entry name" value="Mce_C"/>
</dbReference>
<dbReference type="InterPro" id="IPR003399">
    <property type="entry name" value="Mce/MlaD"/>
</dbReference>
<evidence type="ECO:0000259" key="2">
    <source>
        <dbReference type="Pfam" id="PF11887"/>
    </source>
</evidence>
<gene>
    <name evidence="3" type="ORF">A5792_25675</name>
</gene>
<dbReference type="EMBL" id="LZSO01000031">
    <property type="protein sequence ID" value="OBB27198.1"/>
    <property type="molecule type" value="Genomic_DNA"/>
</dbReference>
<reference evidence="4" key="1">
    <citation type="submission" date="2016-06" db="EMBL/GenBank/DDBJ databases">
        <authorList>
            <person name="Sutton G."/>
            <person name="Brinkac L."/>
            <person name="Sanka R."/>
            <person name="Adams M."/>
            <person name="Lau E."/>
            <person name="Mehaffy C."/>
            <person name="Tameris M."/>
            <person name="Hatherill M."/>
            <person name="Hanekom W."/>
            <person name="Mahomed H."/>
            <person name="Mcshane H."/>
        </authorList>
    </citation>
    <scope>NUCLEOTIDE SEQUENCE [LARGE SCALE GENOMIC DNA]</scope>
    <source>
        <strain evidence="4">852002-51209_SCH5440388</strain>
    </source>
</reference>
<dbReference type="Pfam" id="PF02470">
    <property type="entry name" value="MlaD"/>
    <property type="match status" value="1"/>
</dbReference>
<dbReference type="Proteomes" id="UP000093902">
    <property type="component" value="Unassembled WGS sequence"/>
</dbReference>